<evidence type="ECO:0000313" key="1">
    <source>
        <dbReference type="EMBL" id="JAE11470.1"/>
    </source>
</evidence>
<reference evidence="1" key="1">
    <citation type="submission" date="2014-09" db="EMBL/GenBank/DDBJ databases">
        <authorList>
            <person name="Magalhaes I.L.F."/>
            <person name="Oliveira U."/>
            <person name="Santos F.R."/>
            <person name="Vidigal T.H.D.A."/>
            <person name="Brescovit A.D."/>
            <person name="Santos A.J."/>
        </authorList>
    </citation>
    <scope>NUCLEOTIDE SEQUENCE</scope>
    <source>
        <tissue evidence="1">Shoot tissue taken approximately 20 cm above the soil surface</tissue>
    </source>
</reference>
<sequence>MWSLILKQMLS</sequence>
<proteinExistence type="predicted"/>
<dbReference type="EMBL" id="GBRH01186426">
    <property type="protein sequence ID" value="JAE11470.1"/>
    <property type="molecule type" value="Transcribed_RNA"/>
</dbReference>
<organism evidence="1">
    <name type="scientific">Arundo donax</name>
    <name type="common">Giant reed</name>
    <name type="synonym">Donax arundinaceus</name>
    <dbReference type="NCBI Taxonomy" id="35708"/>
    <lineage>
        <taxon>Eukaryota</taxon>
        <taxon>Viridiplantae</taxon>
        <taxon>Streptophyta</taxon>
        <taxon>Embryophyta</taxon>
        <taxon>Tracheophyta</taxon>
        <taxon>Spermatophyta</taxon>
        <taxon>Magnoliopsida</taxon>
        <taxon>Liliopsida</taxon>
        <taxon>Poales</taxon>
        <taxon>Poaceae</taxon>
        <taxon>PACMAD clade</taxon>
        <taxon>Arundinoideae</taxon>
        <taxon>Arundineae</taxon>
        <taxon>Arundo</taxon>
    </lineage>
</organism>
<protein>
    <submittedName>
        <fullName evidence="1">Uncharacterized protein</fullName>
    </submittedName>
</protein>
<accession>A0A0A9FEJ3</accession>
<name>A0A0A9FEJ3_ARUDO</name>
<reference evidence="1" key="2">
    <citation type="journal article" date="2015" name="Data Brief">
        <title>Shoot transcriptome of the giant reed, Arundo donax.</title>
        <authorList>
            <person name="Barrero R.A."/>
            <person name="Guerrero F.D."/>
            <person name="Moolhuijzen P."/>
            <person name="Goolsby J.A."/>
            <person name="Tidwell J."/>
            <person name="Bellgard S.E."/>
            <person name="Bellgard M.I."/>
        </authorList>
    </citation>
    <scope>NUCLEOTIDE SEQUENCE</scope>
    <source>
        <tissue evidence="1">Shoot tissue taken approximately 20 cm above the soil surface</tissue>
    </source>
</reference>